<evidence type="ECO:0000313" key="3">
    <source>
        <dbReference type="Proteomes" id="UP001241056"/>
    </source>
</evidence>
<dbReference type="Proteomes" id="UP001241056">
    <property type="component" value="Unassembled WGS sequence"/>
</dbReference>
<gene>
    <name evidence="2" type="ORF">QEZ41_04040</name>
</gene>
<dbReference type="EMBL" id="JAUCDY010000003">
    <property type="protein sequence ID" value="MDM7857446.1"/>
    <property type="molecule type" value="Genomic_DNA"/>
</dbReference>
<keyword evidence="1" id="KW-0472">Membrane</keyword>
<keyword evidence="1" id="KW-1133">Transmembrane helix</keyword>
<accession>A0ABT7SMQ4</accession>
<evidence type="ECO:0000313" key="2">
    <source>
        <dbReference type="EMBL" id="MDM7857446.1"/>
    </source>
</evidence>
<keyword evidence="3" id="KW-1185">Reference proteome</keyword>
<feature type="transmembrane region" description="Helical" evidence="1">
    <location>
        <begin position="34"/>
        <end position="58"/>
    </location>
</feature>
<evidence type="ECO:0000256" key="1">
    <source>
        <dbReference type="SAM" id="Phobius"/>
    </source>
</evidence>
<reference evidence="2 3" key="1">
    <citation type="submission" date="2023-06" db="EMBL/GenBank/DDBJ databases">
        <title>Thiopseudomonas sp. CY1220 draft genome sequence.</title>
        <authorList>
            <person name="Zhao G."/>
            <person name="An M."/>
        </authorList>
    </citation>
    <scope>NUCLEOTIDE SEQUENCE [LARGE SCALE GENOMIC DNA]</scope>
    <source>
        <strain evidence="2 3">CY1220</strain>
    </source>
</reference>
<dbReference type="RefSeq" id="WP_289410100.1">
    <property type="nucleotide sequence ID" value="NZ_JAUCDY010000003.1"/>
</dbReference>
<sequence>MTIIAVLLIVLAFIGGWAYTAHTLASMGPILRHLMGIPVGFVAMFCVAAILFFTGVIAV</sequence>
<organism evidence="2 3">
    <name type="scientific">Thiopseudomonas acetoxidans</name>
    <dbReference type="NCBI Taxonomy" id="3041622"/>
    <lineage>
        <taxon>Bacteria</taxon>
        <taxon>Pseudomonadati</taxon>
        <taxon>Pseudomonadota</taxon>
        <taxon>Gammaproteobacteria</taxon>
        <taxon>Pseudomonadales</taxon>
        <taxon>Pseudomonadaceae</taxon>
        <taxon>Thiopseudomonas</taxon>
    </lineage>
</organism>
<proteinExistence type="predicted"/>
<comment type="caution">
    <text evidence="2">The sequence shown here is derived from an EMBL/GenBank/DDBJ whole genome shotgun (WGS) entry which is preliminary data.</text>
</comment>
<name>A0ABT7SMQ4_9GAMM</name>
<keyword evidence="1" id="KW-0812">Transmembrane</keyword>
<protein>
    <submittedName>
        <fullName evidence="2">Uncharacterized protein</fullName>
    </submittedName>
</protein>